<proteinExistence type="predicted"/>
<protein>
    <submittedName>
        <fullName evidence="1">Uncharacterized protein</fullName>
    </submittedName>
</protein>
<accession>A0ABR5A0M4</accession>
<keyword evidence="2" id="KW-1185">Reference proteome</keyword>
<dbReference type="RefSeq" id="WP_041067972.1">
    <property type="nucleotide sequence ID" value="NZ_JXAL01000034.1"/>
</dbReference>
<gene>
    <name evidence="1" type="ORF">SD71_21630</name>
</gene>
<dbReference type="EMBL" id="JXAL01000034">
    <property type="protein sequence ID" value="KIL34238.1"/>
    <property type="molecule type" value="Genomic_DNA"/>
</dbReference>
<sequence>MVKMLAGPHNAKDLLRIIDNALGYNFEHDEPQNGIEADLISGFFQSIQDFADLFSDLGSGEWVRYGYEFTKTINELAEHDYLVFGAREIRILEGGKGTPSNWPIAIIHISHKDNKDIEKVGESDSEK</sequence>
<organism evidence="1 2">
    <name type="scientific">Cohnella kolymensis</name>
    <dbReference type="NCBI Taxonomy" id="1590652"/>
    <lineage>
        <taxon>Bacteria</taxon>
        <taxon>Bacillati</taxon>
        <taxon>Bacillota</taxon>
        <taxon>Bacilli</taxon>
        <taxon>Bacillales</taxon>
        <taxon>Paenibacillaceae</taxon>
        <taxon>Cohnella</taxon>
    </lineage>
</organism>
<evidence type="ECO:0000313" key="1">
    <source>
        <dbReference type="EMBL" id="KIL34238.1"/>
    </source>
</evidence>
<comment type="caution">
    <text evidence="1">The sequence shown here is derived from an EMBL/GenBank/DDBJ whole genome shotgun (WGS) entry which is preliminary data.</text>
</comment>
<reference evidence="1 2" key="1">
    <citation type="submission" date="2014-12" db="EMBL/GenBank/DDBJ databases">
        <title>Draft genome sequence of Cohnella kolymensis strain B-2846.</title>
        <authorList>
            <person name="Karlyshev A.V."/>
            <person name="Kudryashova E.B."/>
        </authorList>
    </citation>
    <scope>NUCLEOTIDE SEQUENCE [LARGE SCALE GENOMIC DNA]</scope>
    <source>
        <strain evidence="1 2">VKM B-2846</strain>
    </source>
</reference>
<name>A0ABR5A0M4_9BACL</name>
<evidence type="ECO:0000313" key="2">
    <source>
        <dbReference type="Proteomes" id="UP000054526"/>
    </source>
</evidence>
<dbReference type="Proteomes" id="UP000054526">
    <property type="component" value="Unassembled WGS sequence"/>
</dbReference>